<proteinExistence type="predicted"/>
<dbReference type="AlphaFoldDB" id="A0A917NKH7"/>
<dbReference type="Proteomes" id="UP000637695">
    <property type="component" value="Unassembled WGS sequence"/>
</dbReference>
<keyword evidence="2" id="KW-1185">Reference proteome</keyword>
<dbReference type="RefSeq" id="WP_188882268.1">
    <property type="nucleotide sequence ID" value="NZ_BMOY01000022.1"/>
</dbReference>
<sequence>MRYHRMTPHQFGPWSEAADTVLVRSHTPYPLDVAVPMAAASWIASRLSERVADVFQGRMLFFDAGFAPVVWGGADLFAALWADQGWTCRYGVWITDRVLTNDVHTVRAQDGTWWLAFDWWQWMRRHLPSDRWPDAWFYLCLACPEYRASPEQRALGLAPGVEAAMAREGERLFDAMVRAVAARVEALWAGGPP</sequence>
<name>A0A917NKH7_9BACL</name>
<evidence type="ECO:0000313" key="2">
    <source>
        <dbReference type="Proteomes" id="UP000637695"/>
    </source>
</evidence>
<accession>A0A917NKH7</accession>
<gene>
    <name evidence="1" type="ORF">GCM10010885_15740</name>
</gene>
<reference evidence="1" key="2">
    <citation type="submission" date="2020-09" db="EMBL/GenBank/DDBJ databases">
        <authorList>
            <person name="Sun Q."/>
            <person name="Ohkuma M."/>
        </authorList>
    </citation>
    <scope>NUCLEOTIDE SEQUENCE</scope>
    <source>
        <strain evidence="1">JCM 18487</strain>
    </source>
</reference>
<comment type="caution">
    <text evidence="1">The sequence shown here is derived from an EMBL/GenBank/DDBJ whole genome shotgun (WGS) entry which is preliminary data.</text>
</comment>
<dbReference type="EMBL" id="BMOY01000022">
    <property type="protein sequence ID" value="GGJ07442.1"/>
    <property type="molecule type" value="Genomic_DNA"/>
</dbReference>
<reference evidence="1" key="1">
    <citation type="journal article" date="2014" name="Int. J. Syst. Evol. Microbiol.">
        <title>Complete genome sequence of Corynebacterium casei LMG S-19264T (=DSM 44701T), isolated from a smear-ripened cheese.</title>
        <authorList>
            <consortium name="US DOE Joint Genome Institute (JGI-PGF)"/>
            <person name="Walter F."/>
            <person name="Albersmeier A."/>
            <person name="Kalinowski J."/>
            <person name="Ruckert C."/>
        </authorList>
    </citation>
    <scope>NUCLEOTIDE SEQUENCE</scope>
    <source>
        <strain evidence="1">JCM 18487</strain>
    </source>
</reference>
<evidence type="ECO:0000313" key="1">
    <source>
        <dbReference type="EMBL" id="GGJ07442.1"/>
    </source>
</evidence>
<organism evidence="1 2">
    <name type="scientific">Alicyclobacillus cellulosilyticus</name>
    <dbReference type="NCBI Taxonomy" id="1003997"/>
    <lineage>
        <taxon>Bacteria</taxon>
        <taxon>Bacillati</taxon>
        <taxon>Bacillota</taxon>
        <taxon>Bacilli</taxon>
        <taxon>Bacillales</taxon>
        <taxon>Alicyclobacillaceae</taxon>
        <taxon>Alicyclobacillus</taxon>
    </lineage>
</organism>
<protein>
    <submittedName>
        <fullName evidence="1">Uncharacterized protein</fullName>
    </submittedName>
</protein>